<proteinExistence type="predicted"/>
<feature type="compositionally biased region" description="Basic and acidic residues" evidence="1">
    <location>
        <begin position="33"/>
        <end position="47"/>
    </location>
</feature>
<evidence type="ECO:0000313" key="2">
    <source>
        <dbReference type="EMBL" id="AGT16485.1"/>
    </source>
</evidence>
<accession>A0A059Q164</accession>
<feature type="compositionally biased region" description="Low complexity" evidence="1">
    <location>
        <begin position="73"/>
        <end position="83"/>
    </location>
</feature>
<feature type="region of interest" description="Disordered" evidence="1">
    <location>
        <begin position="33"/>
        <end position="54"/>
    </location>
</feature>
<gene>
    <name evidence="2" type="ORF">SHCRBa_028_E10_R_200</name>
</gene>
<feature type="compositionally biased region" description="Basic residues" evidence="1">
    <location>
        <begin position="88"/>
        <end position="98"/>
    </location>
</feature>
<dbReference type="EMBL" id="KF184917">
    <property type="protein sequence ID" value="AGT16485.1"/>
    <property type="molecule type" value="Genomic_DNA"/>
</dbReference>
<protein>
    <submittedName>
        <fullName evidence="2">Uncharacterized protein</fullName>
    </submittedName>
</protein>
<reference evidence="2" key="1">
    <citation type="submission" date="2013-05" db="EMBL/GenBank/DDBJ databases">
        <title>Building the sugarcane genome for biotechnology and identifying evolutionary trends.</title>
        <authorList>
            <person name="De Setta N."/>
            <person name="Monteiro-Vitorello C.B."/>
            <person name="Metcalfe C.J."/>
            <person name="Cruz G.M.Q."/>
            <person name="Del Bem L.E."/>
            <person name="Vicentini R."/>
            <person name="Nogueira F.T.S."/>
            <person name="Campos R.A."/>
            <person name="Nunes S.L."/>
            <person name="Turrini P.C.G."/>
            <person name="Vieira A.P."/>
            <person name="Cruz E.A.O."/>
            <person name="Correa T.C.S."/>
            <person name="Hotta C.T."/>
            <person name="de Mello-Varani A."/>
            <person name="Vautrin S."/>
            <person name="Trindade A.S."/>
            <person name="Vilela M.M."/>
            <person name="Horta C.L."/>
            <person name="Sato P.M."/>
            <person name="de Andrade R.F."/>
            <person name="Nishiyama M.Y."/>
            <person name="Cardoso-Silva C.B."/>
            <person name="Scortecci K.C."/>
            <person name="Garcia A.A.F."/>
            <person name="Carneiro M.S."/>
            <person name="Kim C."/>
            <person name="Paterson A.H."/>
            <person name="Berges H."/>
            <person name="D'Hont A."/>
            <person name="de-Souza A.P."/>
            <person name="Souza G.M."/>
            <person name="Vincentz M."/>
            <person name="Kitajima J.P."/>
            <person name="Van Sluys M.-A."/>
        </authorList>
    </citation>
    <scope>NUCLEOTIDE SEQUENCE</scope>
</reference>
<organism evidence="2">
    <name type="scientific">Saccharum hybrid cultivar R570</name>
    <dbReference type="NCBI Taxonomy" id="131158"/>
    <lineage>
        <taxon>Eukaryota</taxon>
        <taxon>Viridiplantae</taxon>
        <taxon>Streptophyta</taxon>
        <taxon>Embryophyta</taxon>
        <taxon>Tracheophyta</taxon>
        <taxon>Spermatophyta</taxon>
        <taxon>Magnoliopsida</taxon>
        <taxon>Liliopsida</taxon>
        <taxon>Poales</taxon>
        <taxon>Poaceae</taxon>
        <taxon>PACMAD clade</taxon>
        <taxon>Panicoideae</taxon>
        <taxon>Andropogonodae</taxon>
        <taxon>Andropogoneae</taxon>
        <taxon>Saccharinae</taxon>
        <taxon>Saccharum</taxon>
        <taxon>Saccharum officinarum species complex</taxon>
    </lineage>
</organism>
<sequence>MSSLIDIWTLERERMVRAAAAAQAFRSVVSLGGDERRGRRDTARSEAGRSSCAAKPCDGVGAVLVDAAEKQAAASASASAGSSPPGVRPRRRFLVHPN</sequence>
<feature type="region of interest" description="Disordered" evidence="1">
    <location>
        <begin position="73"/>
        <end position="98"/>
    </location>
</feature>
<evidence type="ECO:0000256" key="1">
    <source>
        <dbReference type="SAM" id="MobiDB-lite"/>
    </source>
</evidence>
<name>A0A059Q164_9POAL</name>
<dbReference type="AlphaFoldDB" id="A0A059Q164"/>